<sequence length="380" mass="39197">MAFEQYIQKGSQRLRCGFTTGSCAALAAKAAAVALLTGKAPGTVAIMTPKRLSVEVPVLEAEAGADYAVCAVMKDSGDDPDVTNGALVYARVTKTEAPGIAIDGGTGVGRVTKPGLDQPVGAAAINRVPRQMIAAEVQSVCDRYGYAGGVSVVISIPAGAALAARTFNPKLGIEGGLSVLGTSGIVEPMSAQALIDTIGVELRQLAAKGYRKVILTPGNYGEAFLKTMPYLTAAPTVKFSNFAGDTLDFAAAYGFQKILVVGHAGKLVKLAGGIMNTHSAVADCRGEIIAAHAALHGAGREAARALMDAVSTDACLDILDRMGLLEDVLSSLLGRIQEQLQRRAGGGTEIGAVMFSNVRGLLGQTETAPGIIDSFYQEEK</sequence>
<dbReference type="Pfam" id="PF01888">
    <property type="entry name" value="CbiD"/>
    <property type="match status" value="1"/>
</dbReference>
<gene>
    <name evidence="5" type="primary">cbiD</name>
    <name evidence="6" type="ORF">SAMN02745823_01873</name>
</gene>
<protein>
    <recommendedName>
        <fullName evidence="5">Cobalt-precorrin-5B C(1)-methyltransferase</fullName>
        <ecNumber evidence="5">2.1.1.195</ecNumber>
    </recommendedName>
    <alternativeName>
        <fullName evidence="5">Cobalt-precorrin-6A synthase</fullName>
    </alternativeName>
</protein>
<keyword evidence="7" id="KW-1185">Reference proteome</keyword>
<dbReference type="HAMAP" id="MF_00787">
    <property type="entry name" value="CbiD"/>
    <property type="match status" value="1"/>
</dbReference>
<evidence type="ECO:0000256" key="3">
    <source>
        <dbReference type="ARBA" id="ARBA00022679"/>
    </source>
</evidence>
<dbReference type="GO" id="GO:0019251">
    <property type="term" value="P:anaerobic cobalamin biosynthetic process"/>
    <property type="evidence" value="ECO:0007669"/>
    <property type="project" value="UniProtKB-UniRule"/>
</dbReference>
<evidence type="ECO:0000256" key="1">
    <source>
        <dbReference type="ARBA" id="ARBA00022573"/>
    </source>
</evidence>
<evidence type="ECO:0000313" key="6">
    <source>
        <dbReference type="EMBL" id="SHH99955.1"/>
    </source>
</evidence>
<dbReference type="PANTHER" id="PTHR35863:SF1">
    <property type="entry name" value="COBALT-PRECORRIN-5B C(1)-METHYLTRANSFERASE"/>
    <property type="match status" value="1"/>
</dbReference>
<comment type="catalytic activity">
    <reaction evidence="5">
        <text>Co-precorrin-5B + S-adenosyl-L-methionine = Co-precorrin-6A + S-adenosyl-L-homocysteine</text>
        <dbReference type="Rhea" id="RHEA:26285"/>
        <dbReference type="ChEBI" id="CHEBI:57856"/>
        <dbReference type="ChEBI" id="CHEBI:59789"/>
        <dbReference type="ChEBI" id="CHEBI:60063"/>
        <dbReference type="ChEBI" id="CHEBI:60064"/>
        <dbReference type="EC" id="2.1.1.195"/>
    </reaction>
</comment>
<dbReference type="EC" id="2.1.1.195" evidence="5"/>
<keyword evidence="3 5" id="KW-0808">Transferase</keyword>
<accession>A0A1M5XJA9</accession>
<dbReference type="Proteomes" id="UP000183995">
    <property type="component" value="Unassembled WGS sequence"/>
</dbReference>
<keyword evidence="4 5" id="KW-0949">S-adenosyl-L-methionine</keyword>
<evidence type="ECO:0000313" key="7">
    <source>
        <dbReference type="Proteomes" id="UP000183995"/>
    </source>
</evidence>
<dbReference type="GO" id="GO:0032259">
    <property type="term" value="P:methylation"/>
    <property type="evidence" value="ECO:0007669"/>
    <property type="project" value="UniProtKB-KW"/>
</dbReference>
<dbReference type="PANTHER" id="PTHR35863">
    <property type="entry name" value="COBALT-PRECORRIN-5B C(1)-METHYLTRANSFERASE"/>
    <property type="match status" value="1"/>
</dbReference>
<keyword evidence="2 5" id="KW-0489">Methyltransferase</keyword>
<comment type="pathway">
    <text evidence="5">Cofactor biosynthesis; adenosylcobalamin biosynthesis; cob(II)yrinate a,c-diamide from sirohydrochlorin (anaerobic route): step 6/10.</text>
</comment>
<proteinExistence type="inferred from homology"/>
<comment type="similarity">
    <text evidence="5">Belongs to the CbiD family.</text>
</comment>
<dbReference type="EMBL" id="FQXV01000005">
    <property type="protein sequence ID" value="SHH99955.1"/>
    <property type="molecule type" value="Genomic_DNA"/>
</dbReference>
<dbReference type="SUPFAM" id="SSF111342">
    <property type="entry name" value="CbiD-like"/>
    <property type="match status" value="1"/>
</dbReference>
<reference evidence="6 7" key="1">
    <citation type="submission" date="2016-11" db="EMBL/GenBank/DDBJ databases">
        <authorList>
            <person name="Jaros S."/>
            <person name="Januszkiewicz K."/>
            <person name="Wedrychowicz H."/>
        </authorList>
    </citation>
    <scope>NUCLEOTIDE SEQUENCE [LARGE SCALE GENOMIC DNA]</scope>
    <source>
        <strain evidence="6 7">DSM 10068</strain>
    </source>
</reference>
<dbReference type="AlphaFoldDB" id="A0A1M5XJA9"/>
<evidence type="ECO:0000256" key="2">
    <source>
        <dbReference type="ARBA" id="ARBA00022603"/>
    </source>
</evidence>
<dbReference type="InterPro" id="IPR002748">
    <property type="entry name" value="CbiD"/>
</dbReference>
<dbReference type="PIRSF" id="PIRSF026782">
    <property type="entry name" value="CbiD"/>
    <property type="match status" value="1"/>
</dbReference>
<dbReference type="RefSeq" id="WP_073078051.1">
    <property type="nucleotide sequence ID" value="NZ_FQXV01000005.1"/>
</dbReference>
<evidence type="ECO:0000256" key="5">
    <source>
        <dbReference type="HAMAP-Rule" id="MF_00787"/>
    </source>
</evidence>
<dbReference type="InterPro" id="IPR036074">
    <property type="entry name" value="CbiD_sf"/>
</dbReference>
<dbReference type="Gene3D" id="3.30.2110.10">
    <property type="entry name" value="CbiD-like"/>
    <property type="match status" value="1"/>
</dbReference>
<organism evidence="6 7">
    <name type="scientific">Sporobacter termitidis DSM 10068</name>
    <dbReference type="NCBI Taxonomy" id="1123282"/>
    <lineage>
        <taxon>Bacteria</taxon>
        <taxon>Bacillati</taxon>
        <taxon>Bacillota</taxon>
        <taxon>Clostridia</taxon>
        <taxon>Eubacteriales</taxon>
        <taxon>Oscillospiraceae</taxon>
        <taxon>Sporobacter</taxon>
    </lineage>
</organism>
<name>A0A1M5XJA9_9FIRM</name>
<dbReference type="UniPathway" id="UPA00148">
    <property type="reaction ID" value="UER00227"/>
</dbReference>
<dbReference type="NCBIfam" id="TIGR00312">
    <property type="entry name" value="cbiD"/>
    <property type="match status" value="1"/>
</dbReference>
<keyword evidence="1 5" id="KW-0169">Cobalamin biosynthesis</keyword>
<evidence type="ECO:0000256" key="4">
    <source>
        <dbReference type="ARBA" id="ARBA00022691"/>
    </source>
</evidence>
<dbReference type="OrthoDB" id="6439987at2"/>
<comment type="function">
    <text evidence="5">Catalyzes the methylation of C-1 in cobalt-precorrin-5B to form cobalt-precorrin-6A.</text>
</comment>
<dbReference type="STRING" id="1123282.SAMN02745823_01873"/>
<dbReference type="GO" id="GO:0043780">
    <property type="term" value="F:cobalt-precorrin-5B C1-methyltransferase activity"/>
    <property type="evidence" value="ECO:0007669"/>
    <property type="project" value="RHEA"/>
</dbReference>